<feature type="domain" description="GB1/RHD3-type G" evidence="5">
    <location>
        <begin position="1"/>
        <end position="36"/>
    </location>
</feature>
<gene>
    <name evidence="6" type="ORF">GEV33_001521</name>
</gene>
<keyword evidence="4" id="KW-0472">Membrane</keyword>
<organism evidence="6 7">
    <name type="scientific">Tenebrio molitor</name>
    <name type="common">Yellow mealworm beetle</name>
    <dbReference type="NCBI Taxonomy" id="7067"/>
    <lineage>
        <taxon>Eukaryota</taxon>
        <taxon>Metazoa</taxon>
        <taxon>Ecdysozoa</taxon>
        <taxon>Arthropoda</taxon>
        <taxon>Hexapoda</taxon>
        <taxon>Insecta</taxon>
        <taxon>Pterygota</taxon>
        <taxon>Neoptera</taxon>
        <taxon>Endopterygota</taxon>
        <taxon>Coleoptera</taxon>
        <taxon>Polyphaga</taxon>
        <taxon>Cucujiformia</taxon>
        <taxon>Tenebrionidae</taxon>
        <taxon>Tenebrio</taxon>
    </lineage>
</organism>
<dbReference type="AlphaFoldDB" id="A0A8J6LGR4"/>
<protein>
    <recommendedName>
        <fullName evidence="5">GB1/RHD3-type G domain-containing protein</fullName>
    </recommendedName>
</protein>
<comment type="caution">
    <text evidence="6">The sequence shown here is derived from an EMBL/GenBank/DDBJ whole genome shotgun (WGS) entry which is preliminary data.</text>
</comment>
<dbReference type="PROSITE" id="PS51715">
    <property type="entry name" value="G_GB1_RHD3"/>
    <property type="match status" value="1"/>
</dbReference>
<accession>A0A8J6LGR4</accession>
<feature type="transmembrane region" description="Helical" evidence="4">
    <location>
        <begin position="183"/>
        <end position="203"/>
    </location>
</feature>
<keyword evidence="4" id="KW-0812">Transmembrane</keyword>
<evidence type="ECO:0000256" key="3">
    <source>
        <dbReference type="PROSITE-ProRule" id="PRU01052"/>
    </source>
</evidence>
<evidence type="ECO:0000313" key="7">
    <source>
        <dbReference type="Proteomes" id="UP000719412"/>
    </source>
</evidence>
<keyword evidence="7" id="KW-1185">Reference proteome</keyword>
<name>A0A8J6LGR4_TENMO</name>
<sequence>MTVATSKTFKGDIEEIDSEFRKQVKILVETLLKPENLEPKMSDGKLVTLEEFIHLMRNYETCFRDDEATAEIHHTSAIKKAEQMYEALLIKSESQQEANEIKSTVLDEFRKKKKMGTPALKKKYEDLLIQGMEDILYKYRYSLLWKWTLNSANDSRVVSAVGVTIVSGAVGTVLGPVPALGLAAKVVCGVSFTFAGIIILGAIKNTVELLIWKTRPLRKTEIKVETGNEEADTATENS</sequence>
<evidence type="ECO:0000256" key="2">
    <source>
        <dbReference type="ARBA" id="ARBA00023134"/>
    </source>
</evidence>
<evidence type="ECO:0000256" key="1">
    <source>
        <dbReference type="ARBA" id="ARBA00022741"/>
    </source>
</evidence>
<feature type="transmembrane region" description="Helical" evidence="4">
    <location>
        <begin position="157"/>
        <end position="177"/>
    </location>
</feature>
<dbReference type="GO" id="GO:0005525">
    <property type="term" value="F:GTP binding"/>
    <property type="evidence" value="ECO:0007669"/>
    <property type="project" value="UniProtKB-KW"/>
</dbReference>
<evidence type="ECO:0000256" key="4">
    <source>
        <dbReference type="SAM" id="Phobius"/>
    </source>
</evidence>
<reference evidence="6" key="2">
    <citation type="submission" date="2021-08" db="EMBL/GenBank/DDBJ databases">
        <authorList>
            <person name="Eriksson T."/>
        </authorList>
    </citation>
    <scope>NUCLEOTIDE SEQUENCE</scope>
    <source>
        <strain evidence="6">Stoneville</strain>
        <tissue evidence="6">Whole head</tissue>
    </source>
</reference>
<keyword evidence="2" id="KW-0342">GTP-binding</keyword>
<dbReference type="EMBL" id="JABDTM020008626">
    <property type="protein sequence ID" value="KAH0821270.1"/>
    <property type="molecule type" value="Genomic_DNA"/>
</dbReference>
<dbReference type="Proteomes" id="UP000719412">
    <property type="component" value="Unassembled WGS sequence"/>
</dbReference>
<keyword evidence="1" id="KW-0547">Nucleotide-binding</keyword>
<evidence type="ECO:0000259" key="5">
    <source>
        <dbReference type="PROSITE" id="PS51715"/>
    </source>
</evidence>
<dbReference type="InterPro" id="IPR027417">
    <property type="entry name" value="P-loop_NTPase"/>
</dbReference>
<keyword evidence="4" id="KW-1133">Transmembrane helix</keyword>
<dbReference type="Gene3D" id="3.40.50.300">
    <property type="entry name" value="P-loop containing nucleotide triphosphate hydrolases"/>
    <property type="match status" value="1"/>
</dbReference>
<dbReference type="InterPro" id="IPR030386">
    <property type="entry name" value="G_GB1_RHD3_dom"/>
</dbReference>
<reference evidence="6" key="1">
    <citation type="journal article" date="2020" name="J Insects Food Feed">
        <title>The yellow mealworm (Tenebrio molitor) genome: a resource for the emerging insects as food and feed industry.</title>
        <authorList>
            <person name="Eriksson T."/>
            <person name="Andere A."/>
            <person name="Kelstrup H."/>
            <person name="Emery V."/>
            <person name="Picard C."/>
        </authorList>
    </citation>
    <scope>NUCLEOTIDE SEQUENCE</scope>
    <source>
        <strain evidence="6">Stoneville</strain>
        <tissue evidence="6">Whole head</tissue>
    </source>
</reference>
<evidence type="ECO:0000313" key="6">
    <source>
        <dbReference type="EMBL" id="KAH0821270.1"/>
    </source>
</evidence>
<proteinExistence type="inferred from homology"/>
<comment type="similarity">
    <text evidence="3">Belongs to the TRAFAC class dynamin-like GTPase superfamily. GB1/RHD3 GTPase family.</text>
</comment>
<dbReference type="Gene3D" id="1.20.58.420">
    <property type="entry name" value="AHSP"/>
    <property type="match status" value="1"/>
</dbReference>